<evidence type="ECO:0000313" key="10">
    <source>
        <dbReference type="EMBL" id="PNR30803.1"/>
    </source>
</evidence>
<evidence type="ECO:0000259" key="9">
    <source>
        <dbReference type="Pfam" id="PF04535"/>
    </source>
</evidence>
<dbReference type="AlphaFoldDB" id="A0A2K1INE5"/>
<sequence length="190" mass="20498">MNGATVQPSYKEAGPVRYHPMHDCLSLILRLLTLGATIAAIVAMLKSTQTVPTLLGPHTARWKDFPAFEWFVIGNSIVLVYAALGTLAACLSLFTRRGPLSYTKTAWLTFLCDFICSCALISAGSTALGVAWIGKHGQHSAFWNAVCPTVDRFCDYVQGALIATLCGFIFQALSTVIAASALHNLATHRH</sequence>
<comment type="similarity">
    <text evidence="2 8">Belongs to the Casparian strip membrane proteins (CASP) family.</text>
</comment>
<reference evidence="10" key="1">
    <citation type="journal article" date="2008" name="Science">
        <title>The Physcomitrella genome reveals evolutionary insights into the conquest of land by plants.</title>
        <authorList>
            <person name="Rensing S."/>
            <person name="Lang D."/>
            <person name="Zimmer A."/>
            <person name="Terry A."/>
            <person name="Salamov A."/>
            <person name="Shapiro H."/>
            <person name="Nishiyama T."/>
            <person name="Perroud P.-F."/>
            <person name="Lindquist E."/>
            <person name="Kamisugi Y."/>
            <person name="Tanahashi T."/>
            <person name="Sakakibara K."/>
            <person name="Fujita T."/>
            <person name="Oishi K."/>
            <person name="Shin-I T."/>
            <person name="Kuroki Y."/>
            <person name="Toyoda A."/>
            <person name="Suzuki Y."/>
            <person name="Hashimoto A."/>
            <person name="Yamaguchi K."/>
            <person name="Sugano A."/>
            <person name="Kohara Y."/>
            <person name="Fujiyama A."/>
            <person name="Anterola A."/>
            <person name="Aoki S."/>
            <person name="Ashton N."/>
            <person name="Barbazuk W.B."/>
            <person name="Barker E."/>
            <person name="Bennetzen J."/>
            <person name="Bezanilla M."/>
            <person name="Blankenship R."/>
            <person name="Cho S.H."/>
            <person name="Dutcher S."/>
            <person name="Estelle M."/>
            <person name="Fawcett J.A."/>
            <person name="Gundlach H."/>
            <person name="Hanada K."/>
            <person name="Heyl A."/>
            <person name="Hicks K.A."/>
            <person name="Hugh J."/>
            <person name="Lohr M."/>
            <person name="Mayer K."/>
            <person name="Melkozernov A."/>
            <person name="Murata T."/>
            <person name="Nelson D."/>
            <person name="Pils B."/>
            <person name="Prigge M."/>
            <person name="Reiss B."/>
            <person name="Renner T."/>
            <person name="Rombauts S."/>
            <person name="Rushton P."/>
            <person name="Sanderfoot A."/>
            <person name="Schween G."/>
            <person name="Shiu S.-H."/>
            <person name="Stueber K."/>
            <person name="Theodoulou F.L."/>
            <person name="Tu H."/>
            <person name="Van de Peer Y."/>
            <person name="Verrier P.J."/>
            <person name="Waters E."/>
            <person name="Wood A."/>
            <person name="Yang L."/>
            <person name="Cove D."/>
            <person name="Cuming A."/>
            <person name="Hasebe M."/>
            <person name="Lucas S."/>
            <person name="Mishler D.B."/>
            <person name="Reski R."/>
            <person name="Grigoriev I."/>
            <person name="Quatrano R.S."/>
            <person name="Boore J.L."/>
        </authorList>
    </citation>
    <scope>NUCLEOTIDE SEQUENCE [LARGE SCALE GENOMIC DNA]</scope>
</reference>
<feature type="transmembrane region" description="Helical" evidence="8">
    <location>
        <begin position="70"/>
        <end position="94"/>
    </location>
</feature>
<dbReference type="NCBIfam" id="TIGR01569">
    <property type="entry name" value="A_tha_TIGR01569"/>
    <property type="match status" value="1"/>
</dbReference>
<keyword evidence="7 8" id="KW-0472">Membrane</keyword>
<dbReference type="GO" id="GO:0005886">
    <property type="term" value="C:plasma membrane"/>
    <property type="evidence" value="ECO:0007669"/>
    <property type="project" value="UniProtKB-SubCell"/>
</dbReference>
<protein>
    <recommendedName>
        <fullName evidence="8">CASP-like protein</fullName>
    </recommendedName>
</protein>
<comment type="caution">
    <text evidence="10">The sequence shown here is derived from an EMBL/GenBank/DDBJ whole genome shotgun (WGS) entry which is preliminary data.</text>
</comment>
<comment type="subcellular location">
    <subcellularLocation>
        <location evidence="1 8">Cell membrane</location>
        <topology evidence="1 8">Multi-pass membrane protein</topology>
    </subcellularLocation>
</comment>
<evidence type="ECO:0000256" key="1">
    <source>
        <dbReference type="ARBA" id="ARBA00004651"/>
    </source>
</evidence>
<evidence type="ECO:0000256" key="7">
    <source>
        <dbReference type="ARBA" id="ARBA00023136"/>
    </source>
</evidence>
<evidence type="ECO:0000256" key="4">
    <source>
        <dbReference type="ARBA" id="ARBA00022475"/>
    </source>
</evidence>
<dbReference type="OMA" id="WHEICHH"/>
<keyword evidence="5 8" id="KW-0812">Transmembrane</keyword>
<feature type="transmembrane region" description="Helical" evidence="8">
    <location>
        <begin position="106"/>
        <end position="133"/>
    </location>
</feature>
<dbReference type="SMR" id="A0A2K1INE5"/>
<dbReference type="PANTHER" id="PTHR36488:SF8">
    <property type="entry name" value="CASP-LIKE PROTEIN 1U1"/>
    <property type="match status" value="1"/>
</dbReference>
<feature type="transmembrane region" description="Helical" evidence="8">
    <location>
        <begin position="160"/>
        <end position="182"/>
    </location>
</feature>
<comment type="subunit">
    <text evidence="3 8">Homodimer and heterodimers.</text>
</comment>
<evidence type="ECO:0000256" key="8">
    <source>
        <dbReference type="RuleBase" id="RU361233"/>
    </source>
</evidence>
<evidence type="ECO:0000256" key="2">
    <source>
        <dbReference type="ARBA" id="ARBA00007651"/>
    </source>
</evidence>
<accession>A0A2K1INE5</accession>
<dbReference type="Pfam" id="PF04535">
    <property type="entry name" value="CASP_dom"/>
    <property type="match status" value="1"/>
</dbReference>
<name>A0A2K1INE5_PHYPA</name>
<feature type="domain" description="Casparian strip membrane protein" evidence="9">
    <location>
        <begin position="24"/>
        <end position="170"/>
    </location>
</feature>
<dbReference type="InterPro" id="IPR006702">
    <property type="entry name" value="CASP_dom"/>
</dbReference>
<evidence type="ECO:0000256" key="3">
    <source>
        <dbReference type="ARBA" id="ARBA00011489"/>
    </source>
</evidence>
<dbReference type="InterPro" id="IPR044173">
    <property type="entry name" value="CASPL"/>
</dbReference>
<keyword evidence="6 8" id="KW-1133">Transmembrane helix</keyword>
<proteinExistence type="inferred from homology"/>
<feature type="transmembrane region" description="Helical" evidence="8">
    <location>
        <begin position="27"/>
        <end position="45"/>
    </location>
</feature>
<evidence type="ECO:0000256" key="5">
    <source>
        <dbReference type="ARBA" id="ARBA00022692"/>
    </source>
</evidence>
<dbReference type="InterPro" id="IPR006459">
    <property type="entry name" value="CASP/CASPL"/>
</dbReference>
<organism evidence="10">
    <name type="scientific">Physcomitrium patens</name>
    <name type="common">Spreading-leaved earth moss</name>
    <name type="synonym">Physcomitrella patens</name>
    <dbReference type="NCBI Taxonomy" id="3218"/>
    <lineage>
        <taxon>Eukaryota</taxon>
        <taxon>Viridiplantae</taxon>
        <taxon>Streptophyta</taxon>
        <taxon>Embryophyta</taxon>
        <taxon>Bryophyta</taxon>
        <taxon>Bryophytina</taxon>
        <taxon>Bryopsida</taxon>
        <taxon>Funariidae</taxon>
        <taxon>Funariales</taxon>
        <taxon>Funariaceae</taxon>
        <taxon>Physcomitrium</taxon>
    </lineage>
</organism>
<dbReference type="EMBL" id="ABEU02000022">
    <property type="protein sequence ID" value="PNR30803.1"/>
    <property type="molecule type" value="Genomic_DNA"/>
</dbReference>
<reference evidence="10" key="2">
    <citation type="journal article" date="2018" name="Plant J.">
        <title>The Physcomitrella patens chromosome-scale assembly reveals moss genome structure and evolution.</title>
        <authorList>
            <person name="Lang D."/>
            <person name="Ullrich K.K."/>
            <person name="Murat F."/>
            <person name="Fuchs J."/>
            <person name="Jenkins J."/>
            <person name="Haas F.B."/>
            <person name="Piednoel M."/>
            <person name="Gundlach H."/>
            <person name="Van Bel M."/>
            <person name="Meyberg R."/>
            <person name="Vives C."/>
            <person name="Morata J."/>
            <person name="Symeonidi A."/>
            <person name="Hiss M."/>
            <person name="Muchero W."/>
            <person name="Kamisugi Y."/>
            <person name="Saleh O."/>
            <person name="Blanc G."/>
            <person name="Decker E.L."/>
            <person name="van Gessel N."/>
            <person name="Grimwood J."/>
            <person name="Hayes R.D."/>
            <person name="Graham S.W."/>
            <person name="Gunter L.E."/>
            <person name="McDaniel S.F."/>
            <person name="Hoernstein S.N.W."/>
            <person name="Larsson A."/>
            <person name="Li F.W."/>
            <person name="Perroud P.F."/>
            <person name="Phillips J."/>
            <person name="Ranjan P."/>
            <person name="Rokshar D.S."/>
            <person name="Rothfels C.J."/>
            <person name="Schneider L."/>
            <person name="Shu S."/>
            <person name="Stevenson D.W."/>
            <person name="Thummler F."/>
            <person name="Tillich M."/>
            <person name="Villarreal Aguilar J.C."/>
            <person name="Widiez T."/>
            <person name="Wong G.K."/>
            <person name="Wymore A."/>
            <person name="Zhang Y."/>
            <person name="Zimmer A.D."/>
            <person name="Quatrano R.S."/>
            <person name="Mayer K.F.X."/>
            <person name="Goodstein D."/>
            <person name="Casacuberta J.M."/>
            <person name="Vandepoele K."/>
            <person name="Reski R."/>
            <person name="Cuming A.C."/>
            <person name="Tuskan G.A."/>
            <person name="Maumus F."/>
            <person name="Salse J."/>
            <person name="Schmutz J."/>
            <person name="Rensing S.A."/>
        </authorList>
    </citation>
    <scope>NUCLEOTIDE SEQUENCE [LARGE SCALE GENOMIC DNA]</scope>
</reference>
<gene>
    <name evidence="10" type="ORF">PHYPA_027119</name>
</gene>
<evidence type="ECO:0000256" key="6">
    <source>
        <dbReference type="ARBA" id="ARBA00022989"/>
    </source>
</evidence>
<dbReference type="PANTHER" id="PTHR36488">
    <property type="entry name" value="CASP-LIKE PROTEIN 1U1"/>
    <property type="match status" value="1"/>
</dbReference>
<keyword evidence="4 8" id="KW-1003">Cell membrane</keyword>
<dbReference type="OrthoDB" id="1906221at2759"/>